<dbReference type="EMBL" id="JAIZPD010000001">
    <property type="protein sequence ID" value="KAH0968888.1"/>
    <property type="molecule type" value="Genomic_DNA"/>
</dbReference>
<gene>
    <name evidence="2" type="ORF">HRG_01530</name>
</gene>
<dbReference type="GeneID" id="68350659"/>
<feature type="region of interest" description="Disordered" evidence="1">
    <location>
        <begin position="124"/>
        <end position="148"/>
    </location>
</feature>
<proteinExistence type="predicted"/>
<evidence type="ECO:0000313" key="3">
    <source>
        <dbReference type="Proteomes" id="UP000824596"/>
    </source>
</evidence>
<evidence type="ECO:0000313" key="2">
    <source>
        <dbReference type="EMBL" id="KAH0968888.1"/>
    </source>
</evidence>
<evidence type="ECO:0000256" key="1">
    <source>
        <dbReference type="SAM" id="MobiDB-lite"/>
    </source>
</evidence>
<protein>
    <submittedName>
        <fullName evidence="2">Uncharacterized protein</fullName>
    </submittedName>
</protein>
<name>A0A9P8N5J1_9HYPO</name>
<comment type="caution">
    <text evidence="2">The sequence shown here is derived from an EMBL/GenBank/DDBJ whole genome shotgun (WGS) entry which is preliminary data.</text>
</comment>
<sequence length="148" mass="16620">MNSTDRNMNTNSDIEAIEEMSFDTYDEALETLKATHELLGYVVVVRNSKTAGKPRRKEANIRCEYSGQYRCWDAKEGIYKTSTKKSGCDFRCYIGKGSLPDSQGIRGDTAPYNFGRQAGHTFVPYVPRPPPRQTDQTDPMDPPAPSQS</sequence>
<keyword evidence="3" id="KW-1185">Reference proteome</keyword>
<dbReference type="Proteomes" id="UP000824596">
    <property type="component" value="Unassembled WGS sequence"/>
</dbReference>
<dbReference type="RefSeq" id="XP_044726401.1">
    <property type="nucleotide sequence ID" value="XM_044860001.1"/>
</dbReference>
<accession>A0A9P8N5J1</accession>
<organism evidence="2 3">
    <name type="scientific">Hirsutella rhossiliensis</name>
    <dbReference type="NCBI Taxonomy" id="111463"/>
    <lineage>
        <taxon>Eukaryota</taxon>
        <taxon>Fungi</taxon>
        <taxon>Dikarya</taxon>
        <taxon>Ascomycota</taxon>
        <taxon>Pezizomycotina</taxon>
        <taxon>Sordariomycetes</taxon>
        <taxon>Hypocreomycetidae</taxon>
        <taxon>Hypocreales</taxon>
        <taxon>Ophiocordycipitaceae</taxon>
        <taxon>Hirsutella</taxon>
    </lineage>
</organism>
<dbReference type="AlphaFoldDB" id="A0A9P8N5J1"/>
<reference evidence="2" key="1">
    <citation type="submission" date="2021-09" db="EMBL/GenBank/DDBJ databases">
        <title>A high-quality genome of the endoparasitic fungus Hirsutella rhossiliensis with a comparison of Hirsutella genomes reveals transposable elements contributing to genome size variation.</title>
        <authorList>
            <person name="Lin R."/>
            <person name="Jiao Y."/>
            <person name="Sun X."/>
            <person name="Ling J."/>
            <person name="Xie B."/>
            <person name="Cheng X."/>
        </authorList>
    </citation>
    <scope>NUCLEOTIDE SEQUENCE</scope>
    <source>
        <strain evidence="2">HR02</strain>
    </source>
</reference>